<evidence type="ECO:0000313" key="1">
    <source>
        <dbReference type="EMBL" id="AFK34651.1"/>
    </source>
</evidence>
<reference evidence="1" key="1">
    <citation type="submission" date="2012-05" db="EMBL/GenBank/DDBJ databases">
        <authorList>
            <person name="Krishnakumar V."/>
            <person name="Cheung F."/>
            <person name="Xiao Y."/>
            <person name="Chan A."/>
            <person name="Moskal W.A."/>
            <person name="Town C.D."/>
        </authorList>
    </citation>
    <scope>NUCLEOTIDE SEQUENCE</scope>
</reference>
<dbReference type="AlphaFoldDB" id="I3S309"/>
<dbReference type="EMBL" id="BT134856">
    <property type="protein sequence ID" value="AFK34651.1"/>
    <property type="molecule type" value="mRNA"/>
</dbReference>
<protein>
    <submittedName>
        <fullName evidence="1">Uncharacterized protein</fullName>
    </submittedName>
</protein>
<accession>I3S309</accession>
<proteinExistence type="evidence at transcript level"/>
<sequence length="108" mass="12140">MAPHSSIGKLLAISVPNSQRCSQLELYRQKIFQKVFQDKSCRKGLSMNQDTLYLCCRYQHTSLRKRTVFLRNDIAGEPQLSAQFVPREAEMVGRGCVSGKTVPCVSSS</sequence>
<organism evidence="1">
    <name type="scientific">Lotus japonicus</name>
    <name type="common">Lotus corniculatus var. japonicus</name>
    <dbReference type="NCBI Taxonomy" id="34305"/>
    <lineage>
        <taxon>Eukaryota</taxon>
        <taxon>Viridiplantae</taxon>
        <taxon>Streptophyta</taxon>
        <taxon>Embryophyta</taxon>
        <taxon>Tracheophyta</taxon>
        <taxon>Spermatophyta</taxon>
        <taxon>Magnoliopsida</taxon>
        <taxon>eudicotyledons</taxon>
        <taxon>Gunneridae</taxon>
        <taxon>Pentapetalae</taxon>
        <taxon>rosids</taxon>
        <taxon>fabids</taxon>
        <taxon>Fabales</taxon>
        <taxon>Fabaceae</taxon>
        <taxon>Papilionoideae</taxon>
        <taxon>50 kb inversion clade</taxon>
        <taxon>NPAAA clade</taxon>
        <taxon>Hologalegina</taxon>
        <taxon>robinioid clade</taxon>
        <taxon>Loteae</taxon>
        <taxon>Lotus</taxon>
    </lineage>
</organism>
<name>I3S309_LOTJA</name>